<organism evidence="8 9">
    <name type="scientific">Podarcis muralis</name>
    <name type="common">Wall lizard</name>
    <name type="synonym">Lacerta muralis</name>
    <dbReference type="NCBI Taxonomy" id="64176"/>
    <lineage>
        <taxon>Eukaryota</taxon>
        <taxon>Metazoa</taxon>
        <taxon>Chordata</taxon>
        <taxon>Craniata</taxon>
        <taxon>Vertebrata</taxon>
        <taxon>Euteleostomi</taxon>
        <taxon>Lepidosauria</taxon>
        <taxon>Squamata</taxon>
        <taxon>Bifurcata</taxon>
        <taxon>Unidentata</taxon>
        <taxon>Episquamata</taxon>
        <taxon>Laterata</taxon>
        <taxon>Lacertibaenia</taxon>
        <taxon>Lacertidae</taxon>
        <taxon>Podarcis</taxon>
    </lineage>
</organism>
<evidence type="ECO:0000313" key="9">
    <source>
        <dbReference type="Proteomes" id="UP000472272"/>
    </source>
</evidence>
<keyword evidence="2" id="KW-0528">Neurotoxin</keyword>
<dbReference type="SMART" id="SM00198">
    <property type="entry name" value="SCP"/>
    <property type="match status" value="1"/>
</dbReference>
<dbReference type="GO" id="GO:0005246">
    <property type="term" value="F:calcium channel regulator activity"/>
    <property type="evidence" value="ECO:0007669"/>
    <property type="project" value="UniProtKB-KW"/>
</dbReference>
<dbReference type="PRINTS" id="PR00838">
    <property type="entry name" value="V5ALLERGEN"/>
</dbReference>
<dbReference type="CDD" id="cd05383">
    <property type="entry name" value="CAP_CRISP"/>
    <property type="match status" value="1"/>
</dbReference>
<dbReference type="GeneTree" id="ENSGT00940000162013"/>
<reference evidence="8" key="2">
    <citation type="submission" date="2025-08" db="UniProtKB">
        <authorList>
            <consortium name="Ensembl"/>
        </authorList>
    </citation>
    <scope>IDENTIFICATION</scope>
</reference>
<evidence type="ECO:0000256" key="1">
    <source>
        <dbReference type="ARBA" id="ARBA00009923"/>
    </source>
</evidence>
<protein>
    <recommendedName>
        <fullName evidence="7">SCP domain-containing protein</fullName>
    </recommendedName>
</protein>
<keyword evidence="4" id="KW-0872">Ion channel impairing toxin</keyword>
<evidence type="ECO:0000256" key="6">
    <source>
        <dbReference type="SAM" id="SignalP"/>
    </source>
</evidence>
<dbReference type="InterPro" id="IPR014044">
    <property type="entry name" value="CAP_dom"/>
</dbReference>
<keyword evidence="9" id="KW-1185">Reference proteome</keyword>
<keyword evidence="3" id="KW-0108">Calcium channel impairing toxin</keyword>
<dbReference type="Gene3D" id="3.40.33.10">
    <property type="entry name" value="CAP"/>
    <property type="match status" value="1"/>
</dbReference>
<dbReference type="GO" id="GO:0005576">
    <property type="term" value="C:extracellular region"/>
    <property type="evidence" value="ECO:0007669"/>
    <property type="project" value="InterPro"/>
</dbReference>
<dbReference type="Pfam" id="PF00188">
    <property type="entry name" value="CAP"/>
    <property type="match status" value="1"/>
</dbReference>
<evidence type="ECO:0000256" key="4">
    <source>
        <dbReference type="ARBA" id="ARBA00022872"/>
    </source>
</evidence>
<keyword evidence="6" id="KW-0732">Signal</keyword>
<keyword evidence="2" id="KW-0800">Toxin</keyword>
<dbReference type="Ensembl" id="ENSPMRT00000011637.1">
    <property type="protein sequence ID" value="ENSPMRP00000010900.1"/>
    <property type="gene ID" value="ENSPMRG00000007239.1"/>
</dbReference>
<evidence type="ECO:0000256" key="3">
    <source>
        <dbReference type="ARBA" id="ARBA00022831"/>
    </source>
</evidence>
<name>A0A670IFX5_PODMU</name>
<feature type="chain" id="PRO_5025424238" description="SCP domain-containing protein" evidence="6">
    <location>
        <begin position="16"/>
        <end position="211"/>
    </location>
</feature>
<dbReference type="InterPro" id="IPR002413">
    <property type="entry name" value="V5_allergen-like"/>
</dbReference>
<feature type="domain" description="SCP" evidence="7">
    <location>
        <begin position="43"/>
        <end position="185"/>
    </location>
</feature>
<dbReference type="Proteomes" id="UP000472272">
    <property type="component" value="Chromosome 3"/>
</dbReference>
<dbReference type="PROSITE" id="PS01009">
    <property type="entry name" value="CRISP_1"/>
    <property type="match status" value="1"/>
</dbReference>
<dbReference type="InterPro" id="IPR034117">
    <property type="entry name" value="SCP_CRISP"/>
</dbReference>
<feature type="signal peptide" evidence="6">
    <location>
        <begin position="1"/>
        <end position="15"/>
    </location>
</feature>
<evidence type="ECO:0000313" key="8">
    <source>
        <dbReference type="Ensembl" id="ENSPMRP00000010900.1"/>
    </source>
</evidence>
<reference evidence="8 9" key="1">
    <citation type="journal article" date="2019" name="Proc. Natl. Acad. Sci. U.S.A.">
        <title>Regulatory changes in pterin and carotenoid genes underlie balanced color polymorphisms in the wall lizard.</title>
        <authorList>
            <person name="Andrade P."/>
            <person name="Pinho C."/>
            <person name="Perez I de Lanuza G."/>
            <person name="Afonso S."/>
            <person name="Brejcha J."/>
            <person name="Rubin C.J."/>
            <person name="Wallerman O."/>
            <person name="Pereira P."/>
            <person name="Sabatino S.J."/>
            <person name="Bellati A."/>
            <person name="Pellitteri-Rosa D."/>
            <person name="Bosakova Z."/>
            <person name="Bunikis I."/>
            <person name="Carretero M.A."/>
            <person name="Feiner N."/>
            <person name="Marsik P."/>
            <person name="Pauperio F."/>
            <person name="Salvi D."/>
            <person name="Soler L."/>
            <person name="While G.M."/>
            <person name="Uller T."/>
            <person name="Font E."/>
            <person name="Andersson L."/>
            <person name="Carneiro M."/>
        </authorList>
    </citation>
    <scope>NUCLEOTIDE SEQUENCE</scope>
</reference>
<dbReference type="InterPro" id="IPR001283">
    <property type="entry name" value="CRISP-related"/>
</dbReference>
<dbReference type="AlphaFoldDB" id="A0A670IFX5"/>
<comment type="similarity">
    <text evidence="1">Belongs to the CRISP family.</text>
</comment>
<dbReference type="PROSITE" id="PS01010">
    <property type="entry name" value="CRISP_2"/>
    <property type="match status" value="1"/>
</dbReference>
<proteinExistence type="inferred from homology"/>
<dbReference type="PANTHER" id="PTHR10334">
    <property type="entry name" value="CYSTEINE-RICH SECRETORY PROTEIN-RELATED"/>
    <property type="match status" value="1"/>
</dbReference>
<dbReference type="FunFam" id="3.40.33.10:FF:000005">
    <property type="entry name" value="Cysteine-rich secretory protein 2"/>
    <property type="match status" value="1"/>
</dbReference>
<dbReference type="PRINTS" id="PR00837">
    <property type="entry name" value="V5TPXLIKE"/>
</dbReference>
<evidence type="ECO:0000256" key="2">
    <source>
        <dbReference type="ARBA" id="ARBA00022699"/>
    </source>
</evidence>
<dbReference type="InterPro" id="IPR035940">
    <property type="entry name" value="CAP_sf"/>
</dbReference>
<sequence length="211" mass="23062">MIILIVLLSFAAVLQQPPSKVSFLATQASMPNFLPFKSVGGKVLLKLIVDKHNALRRGVQPPASNMLKMRWNSAAEANAKRWASNCKFAHSPSNQRVADGISCGENIYASSHATPWNDVIQAWYNEVKDFKYGDGAVRPGAVTGHYTQVVWHKSHLIGCHDAHCPQSRMKYLYVCQYCPAGNMMGSLQTPYKSGSPCGNCPGSCDNGLCSE</sequence>
<dbReference type="SUPFAM" id="SSF55797">
    <property type="entry name" value="PR-1-like"/>
    <property type="match status" value="1"/>
</dbReference>
<keyword evidence="5" id="KW-1015">Disulfide bond</keyword>
<reference evidence="8" key="3">
    <citation type="submission" date="2025-09" db="UniProtKB">
        <authorList>
            <consortium name="Ensembl"/>
        </authorList>
    </citation>
    <scope>IDENTIFICATION</scope>
</reference>
<accession>A0A670IFX5</accession>
<dbReference type="OMA" id="CEYENIY"/>
<evidence type="ECO:0000259" key="7">
    <source>
        <dbReference type="SMART" id="SM00198"/>
    </source>
</evidence>
<dbReference type="InterPro" id="IPR018244">
    <property type="entry name" value="Allrgn_V5/Tpx1_CS"/>
</dbReference>
<evidence type="ECO:0000256" key="5">
    <source>
        <dbReference type="ARBA" id="ARBA00023157"/>
    </source>
</evidence>